<evidence type="ECO:0000256" key="3">
    <source>
        <dbReference type="ARBA" id="ARBA00023180"/>
    </source>
</evidence>
<evidence type="ECO:0000256" key="9">
    <source>
        <dbReference type="SAM" id="Phobius"/>
    </source>
</evidence>
<evidence type="ECO:0000256" key="5">
    <source>
        <dbReference type="ARBA" id="ARBA00023316"/>
    </source>
</evidence>
<comment type="caution">
    <text evidence="10">The sequence shown here is derived from an EMBL/GenBank/DDBJ whole genome shotgun (WGS) entry which is preliminary data.</text>
</comment>
<keyword evidence="3" id="KW-0325">Glycoprotein</keyword>
<name>A0A8H3C0D2_9AGAM</name>
<dbReference type="InterPro" id="IPR050386">
    <property type="entry name" value="Glycosyl_hydrolase_5"/>
</dbReference>
<reference evidence="10" key="1">
    <citation type="submission" date="2021-01" db="EMBL/GenBank/DDBJ databases">
        <authorList>
            <person name="Kaushik A."/>
        </authorList>
    </citation>
    <scope>NUCLEOTIDE SEQUENCE</scope>
    <source>
        <strain evidence="10">Type strain: AG8-Rh-89/</strain>
    </source>
</reference>
<feature type="compositionally biased region" description="Polar residues" evidence="8">
    <location>
        <begin position="130"/>
        <end position="159"/>
    </location>
</feature>
<dbReference type="EC" id="3.2.1.58" evidence="7"/>
<proteinExistence type="inferred from homology"/>
<comment type="catalytic activity">
    <reaction evidence="6">
        <text>Successive hydrolysis of beta-D-glucose units from the non-reducing ends of (1-&gt;3)-beta-D-glucans, releasing alpha-glucose.</text>
        <dbReference type="EC" id="3.2.1.58"/>
    </reaction>
</comment>
<accession>A0A8H3C0D2</accession>
<evidence type="ECO:0000256" key="1">
    <source>
        <dbReference type="ARBA" id="ARBA00005641"/>
    </source>
</evidence>
<feature type="region of interest" description="Disordered" evidence="8">
    <location>
        <begin position="130"/>
        <end position="171"/>
    </location>
</feature>
<dbReference type="InterPro" id="IPR017853">
    <property type="entry name" value="GH"/>
</dbReference>
<organism evidence="10 11">
    <name type="scientific">Rhizoctonia solani</name>
    <dbReference type="NCBI Taxonomy" id="456999"/>
    <lineage>
        <taxon>Eukaryota</taxon>
        <taxon>Fungi</taxon>
        <taxon>Dikarya</taxon>
        <taxon>Basidiomycota</taxon>
        <taxon>Agaricomycotina</taxon>
        <taxon>Agaricomycetes</taxon>
        <taxon>Cantharellales</taxon>
        <taxon>Ceratobasidiaceae</taxon>
        <taxon>Rhizoctonia</taxon>
    </lineage>
</organism>
<keyword evidence="2" id="KW-0378">Hydrolase</keyword>
<keyword evidence="9" id="KW-0812">Transmembrane</keyword>
<evidence type="ECO:0000256" key="4">
    <source>
        <dbReference type="ARBA" id="ARBA00023295"/>
    </source>
</evidence>
<protein>
    <recommendedName>
        <fullName evidence="7">glucan 1,3-beta-glucosidase</fullName>
        <ecNumber evidence="7">3.2.1.58</ecNumber>
    </recommendedName>
</protein>
<dbReference type="Gene3D" id="3.20.20.80">
    <property type="entry name" value="Glycosidases"/>
    <property type="match status" value="1"/>
</dbReference>
<sequence length="419" mass="45752">MATQQPYEAETLLPPGSIADPATARSSFANSLGVPASSHGGEVRESQYSSAPLNPPYDPYAEGGTPSPRGTSPSQYRDDLNEKATPVGTGYGETKRSRRPWFWALVGLVALAVIVVAVIVPVYYKVIKPNNNATQSSGNAPDTEPSSTASAHEPTQSEAPQVLVSGGDGSRVTTDTGNTFIYKNSFGGTWYYDAKDPFTLNAQPQSWSPPLNQSWRWGIDQVRGVGIGGWLVLEPFISPALYEPYMNNTNPAIDEWTLCESIAADPNSGGVAKVLEDHYRTFITEEDFAQIAGAGLNWVRIAIPYWAIEVAPGEPFLEGVAWKYFLKAIEWARKYGIRINLDLHTAPGSHNGYNHSGKLGPLGWMNGTMGIANAQRTLNHIRVITQFISQPQYKDVVPVFGVINEARMAIIQREPLERL</sequence>
<dbReference type="SUPFAM" id="SSF51445">
    <property type="entry name" value="(Trans)glycosidases"/>
    <property type="match status" value="1"/>
</dbReference>
<dbReference type="GO" id="GO:0009986">
    <property type="term" value="C:cell surface"/>
    <property type="evidence" value="ECO:0007669"/>
    <property type="project" value="TreeGrafter"/>
</dbReference>
<dbReference type="AlphaFoldDB" id="A0A8H3C0D2"/>
<dbReference type="GO" id="GO:0009251">
    <property type="term" value="P:glucan catabolic process"/>
    <property type="evidence" value="ECO:0007669"/>
    <property type="project" value="TreeGrafter"/>
</dbReference>
<keyword evidence="9" id="KW-1133">Transmembrane helix</keyword>
<dbReference type="GO" id="GO:0005576">
    <property type="term" value="C:extracellular region"/>
    <property type="evidence" value="ECO:0007669"/>
    <property type="project" value="TreeGrafter"/>
</dbReference>
<evidence type="ECO:0000256" key="7">
    <source>
        <dbReference type="ARBA" id="ARBA00038929"/>
    </source>
</evidence>
<evidence type="ECO:0000256" key="2">
    <source>
        <dbReference type="ARBA" id="ARBA00022801"/>
    </source>
</evidence>
<keyword evidence="5" id="KW-0961">Cell wall biogenesis/degradation</keyword>
<dbReference type="EMBL" id="CAJMWZ010003240">
    <property type="protein sequence ID" value="CAE6471785.1"/>
    <property type="molecule type" value="Genomic_DNA"/>
</dbReference>
<keyword evidence="4" id="KW-0326">Glycosidase</keyword>
<dbReference type="GO" id="GO:0071555">
    <property type="term" value="P:cell wall organization"/>
    <property type="evidence" value="ECO:0007669"/>
    <property type="project" value="UniProtKB-KW"/>
</dbReference>
<dbReference type="Proteomes" id="UP000663850">
    <property type="component" value="Unassembled WGS sequence"/>
</dbReference>
<comment type="similarity">
    <text evidence="1">Belongs to the glycosyl hydrolase 5 (cellulase A) family.</text>
</comment>
<dbReference type="PANTHER" id="PTHR31297">
    <property type="entry name" value="GLUCAN ENDO-1,6-BETA-GLUCOSIDASE B"/>
    <property type="match status" value="1"/>
</dbReference>
<gene>
    <name evidence="10" type="ORF">RDB_LOCUS63836</name>
</gene>
<feature type="region of interest" description="Disordered" evidence="8">
    <location>
        <begin position="1"/>
        <end position="94"/>
    </location>
</feature>
<evidence type="ECO:0000256" key="8">
    <source>
        <dbReference type="SAM" id="MobiDB-lite"/>
    </source>
</evidence>
<keyword evidence="9" id="KW-0472">Membrane</keyword>
<feature type="transmembrane region" description="Helical" evidence="9">
    <location>
        <begin position="101"/>
        <end position="124"/>
    </location>
</feature>
<evidence type="ECO:0000256" key="6">
    <source>
        <dbReference type="ARBA" id="ARBA00036824"/>
    </source>
</evidence>
<dbReference type="PANTHER" id="PTHR31297:SF34">
    <property type="entry name" value="GLUCAN 1,3-BETA-GLUCOSIDASE 2"/>
    <property type="match status" value="1"/>
</dbReference>
<evidence type="ECO:0000313" key="11">
    <source>
        <dbReference type="Proteomes" id="UP000663850"/>
    </source>
</evidence>
<dbReference type="GO" id="GO:0004338">
    <property type="term" value="F:glucan exo-1,3-beta-glucosidase activity"/>
    <property type="evidence" value="ECO:0007669"/>
    <property type="project" value="UniProtKB-EC"/>
</dbReference>
<evidence type="ECO:0000313" key="10">
    <source>
        <dbReference type="EMBL" id="CAE6471785.1"/>
    </source>
</evidence>